<dbReference type="AlphaFoldDB" id="A0A3P7N3K2"/>
<accession>A0A3P7N3K2</accession>
<organism evidence="1 2">
    <name type="scientific">Dibothriocephalus latus</name>
    <name type="common">Fish tapeworm</name>
    <name type="synonym">Diphyllobothrium latum</name>
    <dbReference type="NCBI Taxonomy" id="60516"/>
    <lineage>
        <taxon>Eukaryota</taxon>
        <taxon>Metazoa</taxon>
        <taxon>Spiralia</taxon>
        <taxon>Lophotrochozoa</taxon>
        <taxon>Platyhelminthes</taxon>
        <taxon>Cestoda</taxon>
        <taxon>Eucestoda</taxon>
        <taxon>Diphyllobothriidea</taxon>
        <taxon>Diphyllobothriidae</taxon>
        <taxon>Dibothriocephalus</taxon>
    </lineage>
</organism>
<protein>
    <submittedName>
        <fullName evidence="1">Uncharacterized protein</fullName>
    </submittedName>
</protein>
<dbReference type="EMBL" id="UYRU01084847">
    <property type="protein sequence ID" value="VDN34170.1"/>
    <property type="molecule type" value="Genomic_DNA"/>
</dbReference>
<reference evidence="1 2" key="1">
    <citation type="submission" date="2018-11" db="EMBL/GenBank/DDBJ databases">
        <authorList>
            <consortium name="Pathogen Informatics"/>
        </authorList>
    </citation>
    <scope>NUCLEOTIDE SEQUENCE [LARGE SCALE GENOMIC DNA]</scope>
</reference>
<evidence type="ECO:0000313" key="2">
    <source>
        <dbReference type="Proteomes" id="UP000281553"/>
    </source>
</evidence>
<evidence type="ECO:0000313" key="1">
    <source>
        <dbReference type="EMBL" id="VDN34170.1"/>
    </source>
</evidence>
<name>A0A3P7N3K2_DIBLA</name>
<proteinExistence type="predicted"/>
<keyword evidence="2" id="KW-1185">Reference proteome</keyword>
<dbReference type="Proteomes" id="UP000281553">
    <property type="component" value="Unassembled WGS sequence"/>
</dbReference>
<sequence length="37" mass="4033">MRIQYVIGSILTDTSNIGYSARLASVSRTIISNTSRS</sequence>
<gene>
    <name evidence="1" type="ORF">DILT_LOCUS16442</name>
</gene>